<protein>
    <submittedName>
        <fullName evidence="1">Uncharacterized protein</fullName>
    </submittedName>
</protein>
<organism evidence="1 2">
    <name type="scientific">Escherichia phage Lw1</name>
    <dbReference type="NCBI Taxonomy" id="1307804"/>
    <lineage>
        <taxon>Viruses</taxon>
        <taxon>Duplodnaviria</taxon>
        <taxon>Heunggongvirae</taxon>
        <taxon>Uroviricota</taxon>
        <taxon>Caudoviricetes</taxon>
        <taxon>Pantevenvirales</taxon>
        <taxon>Straboviridae</taxon>
        <taxon>Pseudotevenvirus</taxon>
        <taxon>Pseudotevenvirus lw1</taxon>
    </lineage>
</organism>
<dbReference type="GeneID" id="16205110"/>
<reference evidence="1" key="1">
    <citation type="submission" date="2013-03" db="EMBL/GenBank/DDBJ databases">
        <authorList>
            <person name="Kushkina A.I."/>
            <person name="Tovkach F.I."/>
            <person name="Comeau A.M."/>
            <person name="Kostetskii I.E."/>
            <person name="Lisovskiy I."/>
            <person name="Ostapchuk A.M."/>
            <person name="Voychuk S.I."/>
            <person name="Gorb T.Y."/>
            <person name="Romanyuk L.V."/>
        </authorList>
    </citation>
    <scope>NUCLEOTIDE SEQUENCE [LARGE SCALE GENOMIC DNA]</scope>
</reference>
<evidence type="ECO:0000313" key="1">
    <source>
        <dbReference type="EMBL" id="AGJ71419.1"/>
    </source>
</evidence>
<dbReference type="EMBL" id="KC801932">
    <property type="protein sequence ID" value="AGJ71419.1"/>
    <property type="molecule type" value="Genomic_DNA"/>
</dbReference>
<dbReference type="Proteomes" id="UP000012999">
    <property type="component" value="Segment"/>
</dbReference>
<accession>M9V0X7</accession>
<keyword evidence="2" id="KW-1185">Reference proteome</keyword>
<dbReference type="KEGG" id="vg:16205110"/>
<dbReference type="RefSeq" id="YP_008060534.1">
    <property type="nucleotide sequence ID" value="NC_021344.2"/>
</dbReference>
<sequence>MSKYKVGDMYAPKSIFLAVVQTCKPTDPVRRIYEALRKNPMDFNAPRKISIVMLNSVYLEGIPCPVTFDTLKTLFNPVYIATREEAEEAEAPRNDIVVPELFRKILEEATAGGEVAPRESTSVVLDDFFKVAHRVKKRHKSDVVHHMAAEVGEVSECIIQPQRGGNIVEESVDVILCALDVIYLELNATHGTHEIAQVVNKLVAKKLQKWYDTCS</sequence>
<gene>
    <name evidence="1" type="ORF">Lw1_gp010</name>
</gene>
<evidence type="ECO:0000313" key="2">
    <source>
        <dbReference type="Proteomes" id="UP000012999"/>
    </source>
</evidence>
<proteinExistence type="predicted"/>
<name>M9V0X7_9CAUD</name>